<protein>
    <submittedName>
        <fullName evidence="3">Helix-turn-helix transcriptional regulator</fullName>
    </submittedName>
</protein>
<keyword evidence="1" id="KW-0238">DNA-binding</keyword>
<dbReference type="PANTHER" id="PTHR46558:SF4">
    <property type="entry name" value="DNA-BIDING PHAGE PROTEIN"/>
    <property type="match status" value="1"/>
</dbReference>
<dbReference type="Proteomes" id="UP001595637">
    <property type="component" value="Unassembled WGS sequence"/>
</dbReference>
<name>A0ABV7N704_9STAP</name>
<organism evidence="3 4">
    <name type="scientific">Salinicoccus sesuvii</name>
    <dbReference type="NCBI Taxonomy" id="868281"/>
    <lineage>
        <taxon>Bacteria</taxon>
        <taxon>Bacillati</taxon>
        <taxon>Bacillota</taxon>
        <taxon>Bacilli</taxon>
        <taxon>Bacillales</taxon>
        <taxon>Staphylococcaceae</taxon>
        <taxon>Salinicoccus</taxon>
    </lineage>
</organism>
<dbReference type="Gene3D" id="1.10.260.40">
    <property type="entry name" value="lambda repressor-like DNA-binding domains"/>
    <property type="match status" value="1"/>
</dbReference>
<dbReference type="InterPro" id="IPR010982">
    <property type="entry name" value="Lambda_DNA-bd_dom_sf"/>
</dbReference>
<dbReference type="SUPFAM" id="SSF47413">
    <property type="entry name" value="lambda repressor-like DNA-binding domains"/>
    <property type="match status" value="1"/>
</dbReference>
<dbReference type="CDD" id="cd00093">
    <property type="entry name" value="HTH_XRE"/>
    <property type="match status" value="1"/>
</dbReference>
<dbReference type="PANTHER" id="PTHR46558">
    <property type="entry name" value="TRACRIPTIONAL REGULATORY PROTEIN-RELATED-RELATED"/>
    <property type="match status" value="1"/>
</dbReference>
<comment type="caution">
    <text evidence="3">The sequence shown here is derived from an EMBL/GenBank/DDBJ whole genome shotgun (WGS) entry which is preliminary data.</text>
</comment>
<dbReference type="Pfam" id="PF01381">
    <property type="entry name" value="HTH_3"/>
    <property type="match status" value="1"/>
</dbReference>
<evidence type="ECO:0000313" key="4">
    <source>
        <dbReference type="Proteomes" id="UP001595637"/>
    </source>
</evidence>
<dbReference type="InterPro" id="IPR001387">
    <property type="entry name" value="Cro/C1-type_HTH"/>
</dbReference>
<sequence>MSNLKEFRTSHGYTQEELAKKVGASTGTISSYEQGNRNITVPMAMKLAVVFNVEWTIFFEDKVSVSYDKEKIN</sequence>
<dbReference type="PROSITE" id="PS50943">
    <property type="entry name" value="HTH_CROC1"/>
    <property type="match status" value="1"/>
</dbReference>
<accession>A0ABV7N704</accession>
<keyword evidence="4" id="KW-1185">Reference proteome</keyword>
<reference evidence="4" key="1">
    <citation type="journal article" date="2019" name="Int. J. Syst. Evol. Microbiol.">
        <title>The Global Catalogue of Microorganisms (GCM) 10K type strain sequencing project: providing services to taxonomists for standard genome sequencing and annotation.</title>
        <authorList>
            <consortium name="The Broad Institute Genomics Platform"/>
            <consortium name="The Broad Institute Genome Sequencing Center for Infectious Disease"/>
            <person name="Wu L."/>
            <person name="Ma J."/>
        </authorList>
    </citation>
    <scope>NUCLEOTIDE SEQUENCE [LARGE SCALE GENOMIC DNA]</scope>
    <source>
        <strain evidence="4">CCM 7756</strain>
    </source>
</reference>
<dbReference type="RefSeq" id="WP_380656460.1">
    <property type="nucleotide sequence ID" value="NZ_JBHRVQ010000001.1"/>
</dbReference>
<evidence type="ECO:0000259" key="2">
    <source>
        <dbReference type="PROSITE" id="PS50943"/>
    </source>
</evidence>
<proteinExistence type="predicted"/>
<dbReference type="SMART" id="SM00530">
    <property type="entry name" value="HTH_XRE"/>
    <property type="match status" value="1"/>
</dbReference>
<evidence type="ECO:0000313" key="3">
    <source>
        <dbReference type="EMBL" id="MFC3389385.1"/>
    </source>
</evidence>
<gene>
    <name evidence="3" type="ORF">ACFOEO_12410</name>
</gene>
<dbReference type="EMBL" id="JBHRVQ010000001">
    <property type="protein sequence ID" value="MFC3389385.1"/>
    <property type="molecule type" value="Genomic_DNA"/>
</dbReference>
<evidence type="ECO:0000256" key="1">
    <source>
        <dbReference type="ARBA" id="ARBA00023125"/>
    </source>
</evidence>
<feature type="domain" description="HTH cro/C1-type" evidence="2">
    <location>
        <begin position="4"/>
        <end position="58"/>
    </location>
</feature>